<name>A0A9X2JYA8_9ACTN</name>
<dbReference type="SUPFAM" id="SSF48452">
    <property type="entry name" value="TPR-like"/>
    <property type="match status" value="1"/>
</dbReference>
<dbReference type="EMBL" id="JAMZEB010000001">
    <property type="protein sequence ID" value="MCP2353603.1"/>
    <property type="molecule type" value="Genomic_DNA"/>
</dbReference>
<dbReference type="GO" id="GO:0030246">
    <property type="term" value="F:carbohydrate binding"/>
    <property type="evidence" value="ECO:0007669"/>
    <property type="project" value="InterPro"/>
</dbReference>
<reference evidence="2" key="1">
    <citation type="submission" date="2022-06" db="EMBL/GenBank/DDBJ databases">
        <title>Sequencing the genomes of 1000 actinobacteria strains.</title>
        <authorList>
            <person name="Klenk H.-P."/>
        </authorList>
    </citation>
    <scope>NUCLEOTIDE SEQUENCE</scope>
    <source>
        <strain evidence="2">DSM 46694</strain>
    </source>
</reference>
<sequence length="649" mass="70953">MTHLELAQRTLSVAPLGPDNPLPPLREMHYFMPSVQDAEIAAGLGYTFGGSLLPYTMQDGYSRDRVERPVRTAVLSNGILRAEFLLEYGGRLWSLTHLPTGRELLHRNAIMQPANLGLRNAWFAGGVEWNIGTFGHTPLTCSPLHAIRVEQPDGTPVLRLYELERMRRLVFQVDAYLPEGSAVLFVHVRIRNPNDHEVPLFWWTDIAVPETPGTRVIAPAVTAHRMAGGVLRQVTIPEHDGEDSSYPGRCEGATDLFYDIPDGVRPWIAAVDAEGAGLLHTTTQGRVRGRKQFRWGNGVGGCNWQQWLSGPGSAYLEIQVGLTRTQLEHVPFPGGASWSWMEAYGAGELPVVEVHSSEWSRACAAAAVAVDELIPAGVLDAELTKAAAWADAPPAKTLQRGSGWGALEGLDLPGTPFGQDTIGRDQNSWRMLVETGTMPTPSSSLPPSSYAVGPRWLTLLEQANPSWFTLLHLGVARWHSGDREGAKVAWVRSLAADRNAWALRNLAMAEALDGDLARAAEGMLQAHRLAPGLRPLTIETLTVLVEAGRPGDALAVVNGLDAADYAHGRVRYLECVAALAFGDLRRAERLLTAGIVVDDLKEGESLPLDSLWWAYHERRIAAGQGVLTGADRISIRRDNPLPCLYDFRM</sequence>
<comment type="caution">
    <text evidence="2">The sequence shown here is derived from an EMBL/GenBank/DDBJ whole genome shotgun (WGS) entry which is preliminary data.</text>
</comment>
<dbReference type="InterPro" id="IPR011990">
    <property type="entry name" value="TPR-like_helical_dom_sf"/>
</dbReference>
<evidence type="ECO:0000313" key="3">
    <source>
        <dbReference type="Proteomes" id="UP001139648"/>
    </source>
</evidence>
<evidence type="ECO:0000259" key="1">
    <source>
        <dbReference type="Pfam" id="PF17128"/>
    </source>
</evidence>
<dbReference type="Gene3D" id="1.25.40.10">
    <property type="entry name" value="Tetratricopeptide repeat domain"/>
    <property type="match status" value="1"/>
</dbReference>
<proteinExistence type="predicted"/>
<dbReference type="Pfam" id="PF17128">
    <property type="entry name" value="DUF5107"/>
    <property type="match status" value="1"/>
</dbReference>
<keyword evidence="3" id="KW-1185">Reference proteome</keyword>
<dbReference type="InterPro" id="IPR033396">
    <property type="entry name" value="DUF5107"/>
</dbReference>
<feature type="domain" description="DUF5107" evidence="1">
    <location>
        <begin position="52"/>
        <end position="327"/>
    </location>
</feature>
<dbReference type="AlphaFoldDB" id="A0A9X2JYA8"/>
<dbReference type="Proteomes" id="UP001139648">
    <property type="component" value="Unassembled WGS sequence"/>
</dbReference>
<dbReference type="RefSeq" id="WP_253740142.1">
    <property type="nucleotide sequence ID" value="NZ_BAABKA010000013.1"/>
</dbReference>
<dbReference type="InterPro" id="IPR014718">
    <property type="entry name" value="GH-type_carb-bd"/>
</dbReference>
<accession>A0A9X2JYA8</accession>
<gene>
    <name evidence="2" type="ORF">HD597_000623</name>
</gene>
<dbReference type="Gene3D" id="2.70.98.10">
    <property type="match status" value="1"/>
</dbReference>
<protein>
    <recommendedName>
        <fullName evidence="1">DUF5107 domain-containing protein</fullName>
    </recommendedName>
</protein>
<evidence type="ECO:0000313" key="2">
    <source>
        <dbReference type="EMBL" id="MCP2353603.1"/>
    </source>
</evidence>
<organism evidence="2 3">
    <name type="scientific">Nonomuraea thailandensis</name>
    <dbReference type="NCBI Taxonomy" id="1188745"/>
    <lineage>
        <taxon>Bacteria</taxon>
        <taxon>Bacillati</taxon>
        <taxon>Actinomycetota</taxon>
        <taxon>Actinomycetes</taxon>
        <taxon>Streptosporangiales</taxon>
        <taxon>Streptosporangiaceae</taxon>
        <taxon>Nonomuraea</taxon>
    </lineage>
</organism>